<evidence type="ECO:0000313" key="4">
    <source>
        <dbReference type="Proteomes" id="UP000280298"/>
    </source>
</evidence>
<feature type="signal peptide" evidence="2">
    <location>
        <begin position="1"/>
        <end position="18"/>
    </location>
</feature>
<dbReference type="PROSITE" id="PS51257">
    <property type="entry name" value="PROKAR_LIPOPROTEIN"/>
    <property type="match status" value="1"/>
</dbReference>
<dbReference type="AlphaFoldDB" id="A0A3S9M7F1"/>
<protein>
    <recommendedName>
        <fullName evidence="5">Lipoprotein</fullName>
    </recommendedName>
</protein>
<feature type="chain" id="PRO_5038646329" description="Lipoprotein" evidence="2">
    <location>
        <begin position="19"/>
        <end position="203"/>
    </location>
</feature>
<accession>A0A3S9M7F1</accession>
<sequence length="203" mass="21116">MRTITAALSVGLLCAAVAACSGTADVVSGTAQKTKSASVPTPAQADEPSADDPQTAAGLTYSAPPDRPMALGEAWQWTSTTRSGAKATGTTAVLAYEQHKPPSPADENLRYDQVKVRICSTAGTPITVYRRFIALIRPTGEVNTIKMKAPDPKTAFPSNDIVLKPGQCAEGTIDFLGARSARPALAVWGPNGAPKAAKWAIPQ</sequence>
<evidence type="ECO:0000256" key="2">
    <source>
        <dbReference type="SAM" id="SignalP"/>
    </source>
</evidence>
<feature type="region of interest" description="Disordered" evidence="1">
    <location>
        <begin position="29"/>
        <end position="65"/>
    </location>
</feature>
<organism evidence="3 4">
    <name type="scientific">Streptomyces cyaneochromogenes</name>
    <dbReference type="NCBI Taxonomy" id="2496836"/>
    <lineage>
        <taxon>Bacteria</taxon>
        <taxon>Bacillati</taxon>
        <taxon>Actinomycetota</taxon>
        <taxon>Actinomycetes</taxon>
        <taxon>Kitasatosporales</taxon>
        <taxon>Streptomycetaceae</taxon>
        <taxon>Streptomyces</taxon>
    </lineage>
</organism>
<evidence type="ECO:0008006" key="5">
    <source>
        <dbReference type="Google" id="ProtNLM"/>
    </source>
</evidence>
<dbReference type="RefSeq" id="WP_126392610.1">
    <property type="nucleotide sequence ID" value="NZ_CP034539.1"/>
</dbReference>
<keyword evidence="4" id="KW-1185">Reference proteome</keyword>
<dbReference type="EMBL" id="CP034539">
    <property type="protein sequence ID" value="AZQ35114.1"/>
    <property type="molecule type" value="Genomic_DNA"/>
</dbReference>
<dbReference type="KEGG" id="scya:EJ357_17760"/>
<feature type="compositionally biased region" description="Polar residues" evidence="1">
    <location>
        <begin position="29"/>
        <end position="41"/>
    </location>
</feature>
<keyword evidence="2" id="KW-0732">Signal</keyword>
<reference evidence="3 4" key="1">
    <citation type="journal article" date="2019" name="Int. J. Syst. Evol. Microbiol.">
        <title>Streptomyces cyaneochromogenes sp. nov., a blue pigment-producing actinomycete from manganese-contaminated soil.</title>
        <authorList>
            <person name="Tang X."/>
            <person name="Zhao J."/>
            <person name="Li K."/>
            <person name="Chen Z."/>
            <person name="Sun Y."/>
            <person name="Gao J."/>
        </authorList>
    </citation>
    <scope>NUCLEOTIDE SEQUENCE [LARGE SCALE GENOMIC DNA]</scope>
    <source>
        <strain evidence="3 4">MK-45</strain>
    </source>
</reference>
<evidence type="ECO:0000256" key="1">
    <source>
        <dbReference type="SAM" id="MobiDB-lite"/>
    </source>
</evidence>
<evidence type="ECO:0000313" key="3">
    <source>
        <dbReference type="EMBL" id="AZQ35114.1"/>
    </source>
</evidence>
<proteinExistence type="predicted"/>
<dbReference type="OrthoDB" id="4351053at2"/>
<dbReference type="Proteomes" id="UP000280298">
    <property type="component" value="Chromosome"/>
</dbReference>
<gene>
    <name evidence="3" type="ORF">EJ357_17760</name>
</gene>
<name>A0A3S9M7F1_9ACTN</name>